<feature type="transmembrane region" description="Helical" evidence="1">
    <location>
        <begin position="231"/>
        <end position="249"/>
    </location>
</feature>
<keyword evidence="1" id="KW-1133">Transmembrane helix</keyword>
<accession>A0A0N1JRV9</accession>
<keyword evidence="1" id="KW-0812">Transmembrane</keyword>
<gene>
    <name evidence="2" type="ORF">WG78_18550</name>
</gene>
<sequence length="1033" mass="113010">MVLTIIFGIHIAPTYPDFIAGYPGWSATGKWQDLAAGPAFILALVMSAAGLGRRIIIEREGDLPSPEREAFSRQLLYWSLPALMGALLLVGHPETDSRLFYLSGISVMVVSFIARQSSETNGLSPAESGMALVCVWGLALSPFSVHLAATRFFLRDFASEKTAVHAAGLLLLCGMMALVFLGRYRPVIVRRLLPLALLVTQLTLSLFFLVLLPAGLIDPSGTLRHYPVTPALYIAVGAVTLAALVDVIRRYLRSAPAGTEASLYPLVSPWSLLALLMALHVGHTQPPIVSADDYHFGEILLSWWSWLNGAQPYTQYIPAHGIIDDYSTGFVSWLFLGGDAGTFSEGTRLAYAVMAIPTFFALRRTTSSTLLSFMALYAFEGRLVWLFFTLFLALWFDQALWRRPGRWLIVWCYSVPVLLLGVPAQGALLIAAATPTALLAVWRWWHSPARQDWKQGALALAVLLALLLATPAASMILQGLIYLRENGPINQLAYGIGWALSWTTPAARSVLMYDLARMSWMPVAAFCAYAVFCSMRRRPFPGVSLRVAALGLIFCLLMIPYTMGRIDPVGTSRTGVVSLFCWTLLLPIMCHACGPRIANVKALLLLLMALAGGLLGSPPAELSNLRSVAHANIQTPPMRDVAAAGLPRLGMGYFYDDHWRRLVSVAHILNTELPPRSPYLDLTSRNGLYFYTDRPPLLPVTAAYNMAPLSQQQKAVDIVSRKRPALALLEVDNIVHDGGGLALRAPVLYRYAMQHYTPEMNDGYVIGHLDSWTKPARLLAYAQDALIDARWDHGVDRNAPMIAVSDHNSLPLLQPGDEVTLASGERRAIRSLNLAENIVTLTGTQLKAAEGRVLTIAIPPARTAQYRTALQERAFAIHDLQMLPAAWGRSWASLQRRTTDERPIAPSPVDTHDIRAAGGVWQIAGPDPQLVFDISSLKTSGAARGMLHFDFECLSASSTPRIQIFWWGDAEGGASEAHSLVFTAGDSKGAMAVPLDSQPSWWNLKQVSRLRIDLDTAGACGAIVVKNLTLSQR</sequence>
<feature type="transmembrane region" description="Helical" evidence="1">
    <location>
        <begin position="457"/>
        <end position="483"/>
    </location>
</feature>
<keyword evidence="1" id="KW-0472">Membrane</keyword>
<feature type="transmembrane region" description="Helical" evidence="1">
    <location>
        <begin position="407"/>
        <end position="422"/>
    </location>
</feature>
<comment type="caution">
    <text evidence="2">The sequence shown here is derived from an EMBL/GenBank/DDBJ whole genome shotgun (WGS) entry which is preliminary data.</text>
</comment>
<feature type="transmembrane region" description="Helical" evidence="1">
    <location>
        <begin position="428"/>
        <end position="445"/>
    </location>
</feature>
<feature type="transmembrane region" description="Helical" evidence="1">
    <location>
        <begin position="75"/>
        <end position="93"/>
    </location>
</feature>
<name>A0A0N1JRV9_9NEIS</name>
<feature type="transmembrane region" description="Helical" evidence="1">
    <location>
        <begin position="35"/>
        <end position="55"/>
    </location>
</feature>
<feature type="transmembrane region" description="Helical" evidence="1">
    <location>
        <begin position="162"/>
        <end position="181"/>
    </location>
</feature>
<dbReference type="STRING" id="857265.WG78_18550"/>
<feature type="transmembrane region" description="Helical" evidence="1">
    <location>
        <begin position="575"/>
        <end position="593"/>
    </location>
</feature>
<proteinExistence type="predicted"/>
<feature type="transmembrane region" description="Helical" evidence="1">
    <location>
        <begin position="543"/>
        <end position="563"/>
    </location>
</feature>
<feature type="transmembrane region" description="Helical" evidence="1">
    <location>
        <begin position="370"/>
        <end position="395"/>
    </location>
</feature>
<protein>
    <submittedName>
        <fullName evidence="2">Uncharacterized protein</fullName>
    </submittedName>
</protein>
<feature type="transmembrane region" description="Helical" evidence="1">
    <location>
        <begin position="261"/>
        <end position="281"/>
    </location>
</feature>
<evidence type="ECO:0000313" key="3">
    <source>
        <dbReference type="Proteomes" id="UP000037939"/>
    </source>
</evidence>
<feature type="transmembrane region" description="Helical" evidence="1">
    <location>
        <begin position="99"/>
        <end position="117"/>
    </location>
</feature>
<feature type="transmembrane region" description="Helical" evidence="1">
    <location>
        <begin position="193"/>
        <end position="211"/>
    </location>
</feature>
<organism evidence="2 3">
    <name type="scientific">Amantichitinum ursilacus</name>
    <dbReference type="NCBI Taxonomy" id="857265"/>
    <lineage>
        <taxon>Bacteria</taxon>
        <taxon>Pseudomonadati</taxon>
        <taxon>Pseudomonadota</taxon>
        <taxon>Betaproteobacteria</taxon>
        <taxon>Neisseriales</taxon>
        <taxon>Chitinibacteraceae</taxon>
        <taxon>Amantichitinum</taxon>
    </lineage>
</organism>
<dbReference type="AlphaFoldDB" id="A0A0N1JRV9"/>
<evidence type="ECO:0000313" key="2">
    <source>
        <dbReference type="EMBL" id="KPC50095.1"/>
    </source>
</evidence>
<feature type="transmembrane region" description="Helical" evidence="1">
    <location>
        <begin position="600"/>
        <end position="617"/>
    </location>
</feature>
<dbReference type="EMBL" id="LAQT01000032">
    <property type="protein sequence ID" value="KPC50095.1"/>
    <property type="molecule type" value="Genomic_DNA"/>
</dbReference>
<evidence type="ECO:0000256" key="1">
    <source>
        <dbReference type="SAM" id="Phobius"/>
    </source>
</evidence>
<feature type="transmembrane region" description="Helical" evidence="1">
    <location>
        <begin position="510"/>
        <end position="531"/>
    </location>
</feature>
<dbReference type="Proteomes" id="UP000037939">
    <property type="component" value="Unassembled WGS sequence"/>
</dbReference>
<reference evidence="2 3" key="1">
    <citation type="submission" date="2015-07" db="EMBL/GenBank/DDBJ databases">
        <title>Draft genome sequence of the Amantichitinum ursilacus IGB-41, a new chitin-degrading bacterium.</title>
        <authorList>
            <person name="Kirstahler P."/>
            <person name="Guenther M."/>
            <person name="Grumaz C."/>
            <person name="Rupp S."/>
            <person name="Zibek S."/>
            <person name="Sohn K."/>
        </authorList>
    </citation>
    <scope>NUCLEOTIDE SEQUENCE [LARGE SCALE GENOMIC DNA]</scope>
    <source>
        <strain evidence="2 3">IGB-41</strain>
    </source>
</reference>
<dbReference type="PATRIC" id="fig|857265.3.peg.3796"/>
<feature type="transmembrane region" description="Helical" evidence="1">
    <location>
        <begin position="129"/>
        <end position="150"/>
    </location>
</feature>
<keyword evidence="3" id="KW-1185">Reference proteome</keyword>